<dbReference type="PANTHER" id="PTHR43841:SF3">
    <property type="entry name" value="(3R)-HYDROXYACYL-ACP DEHYDRATASE SUBUNIT HADB"/>
    <property type="match status" value="1"/>
</dbReference>
<evidence type="ECO:0000313" key="3">
    <source>
        <dbReference type="Proteomes" id="UP000266302"/>
    </source>
</evidence>
<dbReference type="InterPro" id="IPR029069">
    <property type="entry name" value="HotDog_dom_sf"/>
</dbReference>
<dbReference type="Pfam" id="PF01575">
    <property type="entry name" value="MaoC_dehydratas"/>
    <property type="match status" value="1"/>
</dbReference>
<organism evidence="2 3">
    <name type="scientific">Simplicispira hankyongi</name>
    <dbReference type="NCBI Taxonomy" id="2315688"/>
    <lineage>
        <taxon>Bacteria</taxon>
        <taxon>Pseudomonadati</taxon>
        <taxon>Pseudomonadota</taxon>
        <taxon>Betaproteobacteria</taxon>
        <taxon>Burkholderiales</taxon>
        <taxon>Comamonadaceae</taxon>
        <taxon>Simplicispira</taxon>
    </lineage>
</organism>
<reference evidence="2 3" key="1">
    <citation type="submission" date="2018-09" db="EMBL/GenBank/DDBJ databases">
        <title>Draft genome of Simplicispira sp. NY-02.</title>
        <authorList>
            <person name="Im W.T."/>
        </authorList>
    </citation>
    <scope>NUCLEOTIDE SEQUENCE [LARGE SCALE GENOMIC DNA]</scope>
    <source>
        <strain evidence="2 3">NY-02</strain>
    </source>
</reference>
<dbReference type="OrthoDB" id="9774179at2"/>
<dbReference type="AlphaFoldDB" id="A0A398C3S7"/>
<feature type="domain" description="MaoC-like" evidence="1">
    <location>
        <begin position="21"/>
        <end position="121"/>
    </location>
</feature>
<comment type="caution">
    <text evidence="2">The sequence shown here is derived from an EMBL/GenBank/DDBJ whole genome shotgun (WGS) entry which is preliminary data.</text>
</comment>
<proteinExistence type="predicted"/>
<keyword evidence="3" id="KW-1185">Reference proteome</keyword>
<sequence>MTFKTPTFAQIQVGDTLPDLQPPPVDRTTLALFAGASGDHNPMHIDIDVARRAGMPDVFAQGMLGMAWLGRVVTAWAPQSQLRTFNARFQGITHLGNAMRCSGRIVEKLEHNGEHCVRIELTSANQFGQTKIVGEALVALA</sequence>
<dbReference type="InterPro" id="IPR002539">
    <property type="entry name" value="MaoC-like_dom"/>
</dbReference>
<dbReference type="Gene3D" id="3.10.129.10">
    <property type="entry name" value="Hotdog Thioesterase"/>
    <property type="match status" value="1"/>
</dbReference>
<evidence type="ECO:0000313" key="2">
    <source>
        <dbReference type="EMBL" id="RID97659.1"/>
    </source>
</evidence>
<dbReference type="SUPFAM" id="SSF54637">
    <property type="entry name" value="Thioesterase/thiol ester dehydrase-isomerase"/>
    <property type="match status" value="1"/>
</dbReference>
<gene>
    <name evidence="2" type="ORF">D3F03_12560</name>
</gene>
<accession>A0A398C3S7</accession>
<name>A0A398C3S7_9BURK</name>
<dbReference type="RefSeq" id="WP_119109764.1">
    <property type="nucleotide sequence ID" value="NZ_QXJC01000005.1"/>
</dbReference>
<dbReference type="Proteomes" id="UP000266302">
    <property type="component" value="Unassembled WGS sequence"/>
</dbReference>
<evidence type="ECO:0000259" key="1">
    <source>
        <dbReference type="Pfam" id="PF01575"/>
    </source>
</evidence>
<dbReference type="PANTHER" id="PTHR43841">
    <property type="entry name" value="3-HYDROXYACYL-THIOESTER DEHYDRATASE HTDX-RELATED"/>
    <property type="match status" value="1"/>
</dbReference>
<dbReference type="EMBL" id="QXJC01000005">
    <property type="protein sequence ID" value="RID97659.1"/>
    <property type="molecule type" value="Genomic_DNA"/>
</dbReference>
<protein>
    <submittedName>
        <fullName evidence="2">Dehydratase</fullName>
    </submittedName>
</protein>